<dbReference type="SUPFAM" id="SSF55729">
    <property type="entry name" value="Acyl-CoA N-acyltransferases (Nat)"/>
    <property type="match status" value="1"/>
</dbReference>
<dbReference type="AlphaFoldDB" id="A0A1J5U2X9"/>
<dbReference type="Pfam" id="PF13302">
    <property type="entry name" value="Acetyltransf_3"/>
    <property type="match status" value="1"/>
</dbReference>
<dbReference type="InterPro" id="IPR000182">
    <property type="entry name" value="GNAT_dom"/>
</dbReference>
<sequence length="161" mass="18786">MKTNSLVLRKFNLKDKKELIYLLNDKTVTKWIELPYPYLNKHADWWLNTGSKEKYHYALTEIVSKKLVGSLKITARGEIGCWIGKEYWNKGYAFEAVQKIKEFGFNELKLNRIWAATHKENEAPQIVLIKCGFKSIGEKPYHVEGIGDTKIRPHFEITKSP</sequence>
<organism evidence="2 3">
    <name type="scientific">Marine Group III euryarchaeote CG-Epi2</name>
    <dbReference type="NCBI Taxonomy" id="1888996"/>
    <lineage>
        <taxon>Archaea</taxon>
        <taxon>Methanobacteriati</taxon>
        <taxon>Thermoplasmatota</taxon>
        <taxon>Thermoplasmata</taxon>
        <taxon>Candidatus Thermoprofundales</taxon>
    </lineage>
</organism>
<feature type="domain" description="N-acetyltransferase" evidence="1">
    <location>
        <begin position="6"/>
        <end position="161"/>
    </location>
</feature>
<dbReference type="InterPro" id="IPR051531">
    <property type="entry name" value="N-acetyltransferase"/>
</dbReference>
<comment type="caution">
    <text evidence="2">The sequence shown here is derived from an EMBL/GenBank/DDBJ whole genome shotgun (WGS) entry which is preliminary data.</text>
</comment>
<dbReference type="InterPro" id="IPR016181">
    <property type="entry name" value="Acyl_CoA_acyltransferase"/>
</dbReference>
<gene>
    <name evidence="2" type="ORF">BET99_00190</name>
</gene>
<evidence type="ECO:0000313" key="3">
    <source>
        <dbReference type="Proteomes" id="UP000183615"/>
    </source>
</evidence>
<accession>A0A1J5U2X9</accession>
<dbReference type="Proteomes" id="UP000183615">
    <property type="component" value="Unassembled WGS sequence"/>
</dbReference>
<dbReference type="PROSITE" id="PS51186">
    <property type="entry name" value="GNAT"/>
    <property type="match status" value="1"/>
</dbReference>
<dbReference type="Gene3D" id="3.40.630.30">
    <property type="match status" value="1"/>
</dbReference>
<dbReference type="PANTHER" id="PTHR43792:SF1">
    <property type="entry name" value="N-ACETYLTRANSFERASE DOMAIN-CONTAINING PROTEIN"/>
    <property type="match status" value="1"/>
</dbReference>
<protein>
    <recommendedName>
        <fullName evidence="1">N-acetyltransferase domain-containing protein</fullName>
    </recommendedName>
</protein>
<reference evidence="2 3" key="1">
    <citation type="submission" date="2016-08" db="EMBL/GenBank/DDBJ databases">
        <title>New Insights into Marine Group III Euryarchaeota, from dark to light.</title>
        <authorList>
            <person name="Haro-Moreno J.M."/>
            <person name="Rodriguez-Valera F."/>
            <person name="Lopez-Garcia P."/>
            <person name="Moreira D."/>
            <person name="Martin-Cuadrado A.B."/>
        </authorList>
    </citation>
    <scope>NUCLEOTIDE SEQUENCE [LARGE SCALE GENOMIC DNA]</scope>
    <source>
        <strain evidence="2">CG-Epi2</strain>
    </source>
</reference>
<proteinExistence type="predicted"/>
<evidence type="ECO:0000313" key="2">
    <source>
        <dbReference type="EMBL" id="OIR23117.1"/>
    </source>
</evidence>
<name>A0A1J5U2X9_9ARCH</name>
<evidence type="ECO:0000259" key="1">
    <source>
        <dbReference type="PROSITE" id="PS51186"/>
    </source>
</evidence>
<dbReference type="EMBL" id="MIYZ01000001">
    <property type="protein sequence ID" value="OIR23117.1"/>
    <property type="molecule type" value="Genomic_DNA"/>
</dbReference>
<dbReference type="PANTHER" id="PTHR43792">
    <property type="entry name" value="GNAT FAMILY, PUTATIVE (AFU_ORTHOLOGUE AFUA_3G00765)-RELATED-RELATED"/>
    <property type="match status" value="1"/>
</dbReference>
<dbReference type="GO" id="GO:0016747">
    <property type="term" value="F:acyltransferase activity, transferring groups other than amino-acyl groups"/>
    <property type="evidence" value="ECO:0007669"/>
    <property type="project" value="InterPro"/>
</dbReference>